<sequence length="397" mass="39959">MANGSFSSCQGPRGDCANPEQPGGSKSRPAQRGWAAALASAAARIQALQSPPDCSAARLLVVPLDRWATDSLGLPSLARRVAAALGAAALLNRTLASRPRQSPLDCSSPAAPEEWACLFEPLSACEAPPVALAHPPVPWSALRVPDATSVAANNEPPVALLAADVADERVVALDADPSMLEQRWLDLAAGPRGVRGWLCSPADCDAGSTAALAWRAALVEAVWRPLSWLRSAAAARNAAWELSVPAWRALEPAPGRAARGVMAVALLAEPAMRPAGLSDEALGEAAVQAAEMAHAAVSGVASALLAASTDARTAAAAVAAGSWRPGVAVVPLSGAGSEHVLFGKSVATVAAVEAASRATVIVDGCWSDAARVASSLGGALGRAGPAVLRLSVCGASG</sequence>
<dbReference type="AlphaFoldDB" id="A0A7S0PCG3"/>
<accession>A0A7S0PCG3</accession>
<gene>
    <name evidence="2" type="ORF">CROE0942_LOCUS9964</name>
</gene>
<dbReference type="EMBL" id="HBET01014730">
    <property type="protein sequence ID" value="CAD8565586.1"/>
    <property type="molecule type" value="Transcribed_RNA"/>
</dbReference>
<reference evidence="2" key="1">
    <citation type="submission" date="2021-01" db="EMBL/GenBank/DDBJ databases">
        <authorList>
            <person name="Corre E."/>
            <person name="Pelletier E."/>
            <person name="Niang G."/>
            <person name="Scheremetjew M."/>
            <person name="Finn R."/>
            <person name="Kale V."/>
            <person name="Holt S."/>
            <person name="Cochrane G."/>
            <person name="Meng A."/>
            <person name="Brown T."/>
            <person name="Cohen L."/>
        </authorList>
    </citation>
    <scope>NUCLEOTIDE SEQUENCE</scope>
    <source>
        <strain evidence="2">E4-10</strain>
    </source>
</reference>
<name>A0A7S0PCG3_CAFRO</name>
<dbReference type="PANTHER" id="PTHR13132:SF29">
    <property type="entry name" value="ALPHA-(1,6)-FUCOSYLTRANSFERASE"/>
    <property type="match status" value="1"/>
</dbReference>
<dbReference type="PANTHER" id="PTHR13132">
    <property type="entry name" value="ALPHA- 1,6 -FUCOSYLTRANSFERASE"/>
    <property type="match status" value="1"/>
</dbReference>
<feature type="compositionally biased region" description="Polar residues" evidence="1">
    <location>
        <begin position="1"/>
        <end position="10"/>
    </location>
</feature>
<evidence type="ECO:0000313" key="2">
    <source>
        <dbReference type="EMBL" id="CAD8565586.1"/>
    </source>
</evidence>
<feature type="region of interest" description="Disordered" evidence="1">
    <location>
        <begin position="1"/>
        <end position="32"/>
    </location>
</feature>
<dbReference type="GO" id="GO:0046921">
    <property type="term" value="F:alpha-(1-&gt;6)-fucosyltransferase activity"/>
    <property type="evidence" value="ECO:0007669"/>
    <property type="project" value="TreeGrafter"/>
</dbReference>
<proteinExistence type="predicted"/>
<protein>
    <submittedName>
        <fullName evidence="2">Uncharacterized protein</fullName>
    </submittedName>
</protein>
<organism evidence="2">
    <name type="scientific">Cafeteria roenbergensis</name>
    <name type="common">Marine flagellate</name>
    <dbReference type="NCBI Taxonomy" id="33653"/>
    <lineage>
        <taxon>Eukaryota</taxon>
        <taxon>Sar</taxon>
        <taxon>Stramenopiles</taxon>
        <taxon>Bigyra</taxon>
        <taxon>Opalozoa</taxon>
        <taxon>Bicosoecida</taxon>
        <taxon>Cafeteriaceae</taxon>
        <taxon>Cafeteria</taxon>
    </lineage>
</organism>
<evidence type="ECO:0000256" key="1">
    <source>
        <dbReference type="SAM" id="MobiDB-lite"/>
    </source>
</evidence>
<dbReference type="GO" id="GO:0006487">
    <property type="term" value="P:protein N-linked glycosylation"/>
    <property type="evidence" value="ECO:0007669"/>
    <property type="project" value="TreeGrafter"/>
</dbReference>